<dbReference type="InterPro" id="IPR015163">
    <property type="entry name" value="Cdc6_C"/>
</dbReference>
<keyword evidence="2 5" id="KW-0235">DNA replication</keyword>
<reference evidence="8 9" key="1">
    <citation type="submission" date="2022-04" db="EMBL/GenBank/DDBJ databases">
        <title>Complete genome of Methanothermobacter tenebrarum strain RMAS.</title>
        <authorList>
            <person name="Nakamura K."/>
            <person name="Oshima K."/>
            <person name="Hattori M."/>
            <person name="Kamagata Y."/>
            <person name="Takamizawa K."/>
        </authorList>
    </citation>
    <scope>NUCLEOTIDE SEQUENCE [LARGE SCALE GENOMIC DNA]</scope>
    <source>
        <strain evidence="8 9">RMAS</strain>
        <plasmid evidence="8 9">pRMAS01</plasmid>
    </source>
</reference>
<feature type="binding site" evidence="5">
    <location>
        <position position="193"/>
    </location>
    <ligand>
        <name>ATP</name>
        <dbReference type="ChEBI" id="CHEBI:30616"/>
    </ligand>
</feature>
<dbReference type="InterPro" id="IPR050311">
    <property type="entry name" value="ORC1/CDC6"/>
</dbReference>
<dbReference type="Pfam" id="PF22703">
    <property type="entry name" value="Cdc6_lid"/>
    <property type="match status" value="1"/>
</dbReference>
<name>A0ABN6PIR5_9EURY</name>
<dbReference type="InterPro" id="IPR036388">
    <property type="entry name" value="WH-like_DNA-bd_sf"/>
</dbReference>
<dbReference type="InterPro" id="IPR049945">
    <property type="entry name" value="AAA_22"/>
</dbReference>
<dbReference type="Gene3D" id="1.10.10.10">
    <property type="entry name" value="Winged helix-like DNA-binding domain superfamily/Winged helix DNA-binding domain"/>
    <property type="match status" value="1"/>
</dbReference>
<comment type="function">
    <text evidence="5">Involved in regulation of DNA replication.</text>
</comment>
<evidence type="ECO:0000256" key="4">
    <source>
        <dbReference type="ARBA" id="ARBA00022840"/>
    </source>
</evidence>
<dbReference type="PANTHER" id="PTHR10763">
    <property type="entry name" value="CELL DIVISION CONTROL PROTEIN 6-RELATED"/>
    <property type="match status" value="1"/>
</dbReference>
<comment type="similarity">
    <text evidence="1 5">Belongs to the CDC6/cdc18 family.</text>
</comment>
<feature type="domain" description="AAA+ ATPase" evidence="6">
    <location>
        <begin position="46"/>
        <end position="177"/>
    </location>
</feature>
<keyword evidence="9" id="KW-1185">Reference proteome</keyword>
<dbReference type="InterPro" id="IPR027417">
    <property type="entry name" value="P-loop_NTPase"/>
</dbReference>
<dbReference type="SUPFAM" id="SSF52540">
    <property type="entry name" value="P-loop containing nucleoside triphosphate hydrolases"/>
    <property type="match status" value="1"/>
</dbReference>
<dbReference type="InterPro" id="IPR055237">
    <property type="entry name" value="Cdc6_lid"/>
</dbReference>
<dbReference type="PANTHER" id="PTHR10763:SF26">
    <property type="entry name" value="CELL DIVISION CONTROL PROTEIN 6 HOMOLOG"/>
    <property type="match status" value="1"/>
</dbReference>
<evidence type="ECO:0000259" key="6">
    <source>
        <dbReference type="SMART" id="SM00382"/>
    </source>
</evidence>
<feature type="domain" description="Cdc6 C-terminal" evidence="7">
    <location>
        <begin position="276"/>
        <end position="356"/>
    </location>
</feature>
<dbReference type="SMART" id="SM00382">
    <property type="entry name" value="AAA"/>
    <property type="match status" value="1"/>
</dbReference>
<sequence>MFEKRPRIFKNRDILSPLFVPDTLQDRKKEVEIISQYLGYILDGATPPNILITGPPGSGKTVTIKYILNELQKHTDAPIKYVKADGTAYQVAASIAERRDPGFLNLINKIREKIQGKKAIIVLDEVDKMLAKDSDRLLYHLSREPDICTITISNKLTVMSMITDPRVLSSFQPRRINFPPYNANQLTEILEYRAERAFYDNVLEDSVIPLCAAMAAQRNGDARYALELLTFAADIAIRNKQKKITEEHVRAAQDEVEIEFIRNSIAELRENQKLLLYATLISKEKTPRRVYKTYNKLAKQYGINSLTQRRLSQLLRELELYGLVEIEVVGRGRGRGVKWLVRPSSTIDDDVMLEAIRRSL</sequence>
<dbReference type="SUPFAM" id="SSF46785">
    <property type="entry name" value="Winged helix' DNA-binding domain"/>
    <property type="match status" value="1"/>
</dbReference>
<dbReference type="HAMAP" id="MF_01407">
    <property type="entry name" value="ORC1_type_DNA_replic_protein"/>
    <property type="match status" value="1"/>
</dbReference>
<dbReference type="EMBL" id="AP025699">
    <property type="protein sequence ID" value="BDH80256.1"/>
    <property type="molecule type" value="Genomic_DNA"/>
</dbReference>
<dbReference type="Pfam" id="PF13401">
    <property type="entry name" value="AAA_22"/>
    <property type="match status" value="1"/>
</dbReference>
<evidence type="ECO:0000256" key="2">
    <source>
        <dbReference type="ARBA" id="ARBA00022705"/>
    </source>
</evidence>
<evidence type="ECO:0000313" key="8">
    <source>
        <dbReference type="EMBL" id="BDH80256.1"/>
    </source>
</evidence>
<dbReference type="CDD" id="cd00009">
    <property type="entry name" value="AAA"/>
    <property type="match status" value="1"/>
</dbReference>
<keyword evidence="4 5" id="KW-0067">ATP-binding</keyword>
<dbReference type="InterPro" id="IPR036390">
    <property type="entry name" value="WH_DNA-bd_sf"/>
</dbReference>
<dbReference type="InterPro" id="IPR014277">
    <property type="entry name" value="Orc1/Cdc6_arc"/>
</dbReference>
<dbReference type="SMART" id="SM01074">
    <property type="entry name" value="Cdc6_C"/>
    <property type="match status" value="1"/>
</dbReference>
<geneLocation type="plasmid" evidence="8 9">
    <name>pRMAS01</name>
</geneLocation>
<keyword evidence="3 5" id="KW-0547">Nucleotide-binding</keyword>
<feature type="binding site" evidence="5">
    <location>
        <position position="181"/>
    </location>
    <ligand>
        <name>ATP</name>
        <dbReference type="ChEBI" id="CHEBI:30616"/>
    </ligand>
</feature>
<dbReference type="RefSeq" id="WP_248565347.1">
    <property type="nucleotide sequence ID" value="NZ_AP025699.1"/>
</dbReference>
<dbReference type="Pfam" id="PF09079">
    <property type="entry name" value="WHD_Cdc6"/>
    <property type="match status" value="1"/>
</dbReference>
<keyword evidence="8" id="KW-0132">Cell division</keyword>
<keyword evidence="8" id="KW-0614">Plasmid</keyword>
<dbReference type="GeneID" id="71966156"/>
<protein>
    <recommendedName>
        <fullName evidence="5">ORC1-type DNA replication protein</fullName>
    </recommendedName>
</protein>
<proteinExistence type="inferred from homology"/>
<accession>A0ABN6PIR5</accession>
<dbReference type="GO" id="GO:0051301">
    <property type="term" value="P:cell division"/>
    <property type="evidence" value="ECO:0007669"/>
    <property type="project" value="UniProtKB-KW"/>
</dbReference>
<keyword evidence="8" id="KW-0131">Cell cycle</keyword>
<evidence type="ECO:0000256" key="5">
    <source>
        <dbReference type="HAMAP-Rule" id="MF_01407"/>
    </source>
</evidence>
<feature type="binding site" evidence="5">
    <location>
        <begin position="58"/>
        <end position="62"/>
    </location>
    <ligand>
        <name>ATP</name>
        <dbReference type="ChEBI" id="CHEBI:30616"/>
    </ligand>
</feature>
<evidence type="ECO:0000256" key="1">
    <source>
        <dbReference type="ARBA" id="ARBA00006184"/>
    </source>
</evidence>
<evidence type="ECO:0000256" key="3">
    <source>
        <dbReference type="ARBA" id="ARBA00022741"/>
    </source>
</evidence>
<dbReference type="Gene3D" id="1.10.8.60">
    <property type="match status" value="1"/>
</dbReference>
<dbReference type="InterPro" id="IPR003593">
    <property type="entry name" value="AAA+_ATPase"/>
</dbReference>
<evidence type="ECO:0000313" key="9">
    <source>
        <dbReference type="Proteomes" id="UP000831817"/>
    </source>
</evidence>
<dbReference type="Gene3D" id="3.40.50.300">
    <property type="entry name" value="P-loop containing nucleotide triphosphate hydrolases"/>
    <property type="match status" value="1"/>
</dbReference>
<dbReference type="CDD" id="cd08768">
    <property type="entry name" value="Cdc6_C"/>
    <property type="match status" value="1"/>
</dbReference>
<gene>
    <name evidence="8" type="ORF">MTTB_p360</name>
</gene>
<evidence type="ECO:0000259" key="7">
    <source>
        <dbReference type="SMART" id="SM01074"/>
    </source>
</evidence>
<dbReference type="NCBIfam" id="TIGR02928">
    <property type="entry name" value="orc1/cdc6 family replication initiation protein"/>
    <property type="match status" value="1"/>
</dbReference>
<dbReference type="Proteomes" id="UP000831817">
    <property type="component" value="Plasmid pRMAS01"/>
</dbReference>
<organism evidence="8 9">
    <name type="scientific">Methanothermobacter tenebrarum</name>
    <dbReference type="NCBI Taxonomy" id="680118"/>
    <lineage>
        <taxon>Archaea</taxon>
        <taxon>Methanobacteriati</taxon>
        <taxon>Methanobacteriota</taxon>
        <taxon>Methanomada group</taxon>
        <taxon>Methanobacteria</taxon>
        <taxon>Methanobacteriales</taxon>
        <taxon>Methanobacteriaceae</taxon>
        <taxon>Methanothermobacter</taxon>
    </lineage>
</organism>